<dbReference type="Pfam" id="PF04218">
    <property type="entry name" value="CENP-B_N"/>
    <property type="match status" value="1"/>
</dbReference>
<dbReference type="InterPro" id="IPR004875">
    <property type="entry name" value="DDE_SF_endonuclease_dom"/>
</dbReference>
<dbReference type="InterPro" id="IPR007889">
    <property type="entry name" value="HTH_Psq"/>
</dbReference>
<dbReference type="Pfam" id="PF03184">
    <property type="entry name" value="DDE_1"/>
    <property type="match status" value="1"/>
</dbReference>
<dbReference type="InterPro" id="IPR006600">
    <property type="entry name" value="HTH_CenpB_DNA-bd_dom"/>
</dbReference>
<dbReference type="SMART" id="SM00674">
    <property type="entry name" value="CENPB"/>
    <property type="match status" value="1"/>
</dbReference>
<dbReference type="InterPro" id="IPR050863">
    <property type="entry name" value="CenT-Element_Derived"/>
</dbReference>
<keyword evidence="3 4" id="KW-0539">Nucleus</keyword>
<organism evidence="7">
    <name type="scientific">Schizaphis graminum</name>
    <name type="common">Green bug aphid</name>
    <dbReference type="NCBI Taxonomy" id="13262"/>
    <lineage>
        <taxon>Eukaryota</taxon>
        <taxon>Metazoa</taxon>
        <taxon>Ecdysozoa</taxon>
        <taxon>Arthropoda</taxon>
        <taxon>Hexapoda</taxon>
        <taxon>Insecta</taxon>
        <taxon>Pterygota</taxon>
        <taxon>Neoptera</taxon>
        <taxon>Paraneoptera</taxon>
        <taxon>Hemiptera</taxon>
        <taxon>Sternorrhyncha</taxon>
        <taxon>Aphidomorpha</taxon>
        <taxon>Aphidoidea</taxon>
        <taxon>Aphididae</taxon>
        <taxon>Aphidini</taxon>
        <taxon>Schizaphis</taxon>
    </lineage>
</organism>
<dbReference type="GO" id="GO:0003677">
    <property type="term" value="F:DNA binding"/>
    <property type="evidence" value="ECO:0007669"/>
    <property type="project" value="UniProtKB-UniRule"/>
</dbReference>
<evidence type="ECO:0000256" key="4">
    <source>
        <dbReference type="PROSITE-ProRule" id="PRU00320"/>
    </source>
</evidence>
<feature type="domain" description="HTH psq-type" evidence="5">
    <location>
        <begin position="1"/>
        <end position="51"/>
    </location>
</feature>
<feature type="DNA-binding region" description="H-T-H motif" evidence="4">
    <location>
        <begin position="27"/>
        <end position="47"/>
    </location>
</feature>
<dbReference type="AlphaFoldDB" id="A0A2S2NQN2"/>
<evidence type="ECO:0000256" key="2">
    <source>
        <dbReference type="ARBA" id="ARBA00023125"/>
    </source>
</evidence>
<sequence length="524" mass="59997">MAPRKHVTLKLQDKLEVIKLINKGTSYSAISRQFGIGVSTISDIKKNKEKLEKFVSETENGPGKRKTLKQPENPNVESAVFMWFIQQRRLHVPVSGEMLCEKARSFHRQFSKNNHAFNACKGWLDNFKKRHGIRRLKISGEKLSSKEDSIKPFQEEFEQLVIQKKFKAEQIYNADESGLFWRMLPDHTLVSSTEKAAPGRKIMKERVTFMPCANATGNHKLRLLVVGKAHKPRAFKSVTLPVYYRGQKNAWVTRDLFLDWFNTEFVPSVRRHLSSINFPMEAVLLLDNCPGHPSVEELRSEDGKIFAMFLPPNTTARIQPMDQNVIQNIKLNYRKTLLTNILADEENGNDLVVALKKINLKDVVFNLANCWLSVSSHLIKMSWKNLSPHLVAVNETTEVQEGSIIFTPLLVKLTPNTVISEDEIQQWASGGCDEEIQHQEILTDDEIIQTVTKEDIEKEEDEEFLPPSKVSASEATKALTTAIEWAEQNVESCEEVMLLRRLRDKAFNHQIGASVQKKINQYFK</sequence>
<dbReference type="SUPFAM" id="SSF46689">
    <property type="entry name" value="Homeodomain-like"/>
    <property type="match status" value="2"/>
</dbReference>
<dbReference type="PANTHER" id="PTHR19303">
    <property type="entry name" value="TRANSPOSON"/>
    <property type="match status" value="1"/>
</dbReference>
<evidence type="ECO:0000259" key="5">
    <source>
        <dbReference type="PROSITE" id="PS50960"/>
    </source>
</evidence>
<dbReference type="PROSITE" id="PS50960">
    <property type="entry name" value="HTH_PSQ"/>
    <property type="match status" value="1"/>
</dbReference>
<evidence type="ECO:0000256" key="3">
    <source>
        <dbReference type="ARBA" id="ARBA00023242"/>
    </source>
</evidence>
<comment type="subcellular location">
    <subcellularLocation>
        <location evidence="1 4">Nucleus</location>
    </subcellularLocation>
</comment>
<dbReference type="InterPro" id="IPR009057">
    <property type="entry name" value="Homeodomain-like_sf"/>
</dbReference>
<reference evidence="7" key="1">
    <citation type="submission" date="2018-04" db="EMBL/GenBank/DDBJ databases">
        <title>Transcriptome of Schizaphis graminum biotype I.</title>
        <authorList>
            <person name="Scully E.D."/>
            <person name="Geib S.M."/>
            <person name="Palmer N.A."/>
            <person name="Koch K."/>
            <person name="Bradshaw J."/>
            <person name="Heng-Moss T."/>
            <person name="Sarath G."/>
        </authorList>
    </citation>
    <scope>NUCLEOTIDE SEQUENCE</scope>
</reference>
<name>A0A2S2NQN2_SCHGA</name>
<dbReference type="Pfam" id="PF03221">
    <property type="entry name" value="HTH_Tnp_Tc5"/>
    <property type="match status" value="1"/>
</dbReference>
<dbReference type="EMBL" id="GGMR01006799">
    <property type="protein sequence ID" value="MBY19418.1"/>
    <property type="molecule type" value="Transcribed_RNA"/>
</dbReference>
<evidence type="ECO:0000256" key="1">
    <source>
        <dbReference type="ARBA" id="ARBA00004123"/>
    </source>
</evidence>
<dbReference type="PROSITE" id="PS51253">
    <property type="entry name" value="HTH_CENPB"/>
    <property type="match status" value="1"/>
</dbReference>
<dbReference type="GO" id="GO:0005634">
    <property type="term" value="C:nucleus"/>
    <property type="evidence" value="ECO:0007669"/>
    <property type="project" value="UniProtKB-SubCell"/>
</dbReference>
<evidence type="ECO:0000259" key="6">
    <source>
        <dbReference type="PROSITE" id="PS51253"/>
    </source>
</evidence>
<dbReference type="Gene3D" id="1.10.10.60">
    <property type="entry name" value="Homeodomain-like"/>
    <property type="match status" value="2"/>
</dbReference>
<gene>
    <name evidence="7" type="primary">Jrkl_1</name>
    <name evidence="7" type="ORF">g.129324</name>
</gene>
<dbReference type="PANTHER" id="PTHR19303:SF16">
    <property type="entry name" value="JERKY PROTEIN HOMOLOG-LIKE"/>
    <property type="match status" value="1"/>
</dbReference>
<feature type="domain" description="HTH CENPB-type" evidence="6">
    <location>
        <begin position="64"/>
        <end position="137"/>
    </location>
</feature>
<accession>A0A2S2NQN2</accession>
<protein>
    <submittedName>
        <fullName evidence="7">Jerky-like</fullName>
    </submittedName>
</protein>
<proteinExistence type="predicted"/>
<evidence type="ECO:0000313" key="7">
    <source>
        <dbReference type="EMBL" id="MBY19418.1"/>
    </source>
</evidence>
<keyword evidence="2 4" id="KW-0238">DNA-binding</keyword>